<evidence type="ECO:0000256" key="3">
    <source>
        <dbReference type="ARBA" id="ARBA00023054"/>
    </source>
</evidence>
<gene>
    <name evidence="7" type="primary">CEP83</name>
</gene>
<dbReference type="GO" id="GO:0060271">
    <property type="term" value="P:cilium assembly"/>
    <property type="evidence" value="ECO:0007669"/>
    <property type="project" value="TreeGrafter"/>
</dbReference>
<keyword evidence="3 5" id="KW-0175">Coiled coil</keyword>
<keyword evidence="4" id="KW-0206">Cytoskeleton</keyword>
<dbReference type="GO" id="GO:0051660">
    <property type="term" value="P:establishment of centrosome localization"/>
    <property type="evidence" value="ECO:0007669"/>
    <property type="project" value="TreeGrafter"/>
</dbReference>
<comment type="subcellular location">
    <subcellularLocation>
        <location evidence="1">Cytoplasm</location>
        <location evidence="1">Cytoskeleton</location>
        <location evidence="1">Microtubule organizing center</location>
        <location evidence="1">Centrosome</location>
    </subcellularLocation>
</comment>
<keyword evidence="8" id="KW-1185">Reference proteome</keyword>
<protein>
    <submittedName>
        <fullName evidence="7">Centrosomal protein 83</fullName>
    </submittedName>
</protein>
<reference evidence="7" key="2">
    <citation type="submission" date="2025-09" db="UniProtKB">
        <authorList>
            <consortium name="Ensembl"/>
        </authorList>
    </citation>
    <scope>IDENTIFICATION</scope>
</reference>
<keyword evidence="6" id="KW-0472">Membrane</keyword>
<proteinExistence type="predicted"/>
<evidence type="ECO:0000313" key="7">
    <source>
        <dbReference type="Ensembl" id="ENSOTSP00005022778.2"/>
    </source>
</evidence>
<organism evidence="7 8">
    <name type="scientific">Oncorhynchus tshawytscha</name>
    <name type="common">Chinook salmon</name>
    <name type="synonym">Salmo tshawytscha</name>
    <dbReference type="NCBI Taxonomy" id="74940"/>
    <lineage>
        <taxon>Eukaryota</taxon>
        <taxon>Metazoa</taxon>
        <taxon>Chordata</taxon>
        <taxon>Craniata</taxon>
        <taxon>Vertebrata</taxon>
        <taxon>Euteleostomi</taxon>
        <taxon>Actinopterygii</taxon>
        <taxon>Neopterygii</taxon>
        <taxon>Teleostei</taxon>
        <taxon>Protacanthopterygii</taxon>
        <taxon>Salmoniformes</taxon>
        <taxon>Salmonidae</taxon>
        <taxon>Salmoninae</taxon>
        <taxon>Oncorhynchus</taxon>
    </lineage>
</organism>
<keyword evidence="6" id="KW-1133">Transmembrane helix</keyword>
<sequence>MLMDERMRCENHRINYQTLKAEHTRCVCVMCSHLVNRKLTYDYCSVSLCMAVFLSSVPVCTAVGLFCKVLTPQRLDPLLCSLQETEEYRSEYNKLRYDYTFLKSEFDHQREESARILEEKKIRFDAEVDRAELMAQYQGTDLSRDCKRIESLLREKAQLHLRLKVLEADVAELRAQRDNSGQQAENVQHIQVRQFAESQAAAKSLEAERQSLRLQSERLGRELQLSHEQNTQLTGRLHKAEREVYTLTSQVIILVTHFSKLFFLPVSLLLTPTFSLSPPLLPFFSGCLSGMQSDVEVLKGTVERQEEVLAEREGELVRRVQAAHDEEFHKTATVHEEKLVLDDRLAELEQQRALQDAAGHTQKEECEERLHGAQLGEESARKELQNLRTKLQEQGSQLEEMETQKRDNADLRRQNQELGLQLGTLSHSEAELLESNQCLRETLERAREDLRSARSQAERTQHEAERLVEERCVEGFEEKHKLQERDAELQEKYGLAKLQRAALTQEKGTPPHLHLSSLLSCSSSGVLPRSCPPQQTLCSSSGVLPTDD</sequence>
<reference evidence="7" key="1">
    <citation type="submission" date="2025-08" db="UniProtKB">
        <authorList>
            <consortium name="Ensembl"/>
        </authorList>
    </citation>
    <scope>IDENTIFICATION</scope>
</reference>
<dbReference type="GO" id="GO:0005813">
    <property type="term" value="C:centrosome"/>
    <property type="evidence" value="ECO:0007669"/>
    <property type="project" value="UniProtKB-SubCell"/>
</dbReference>
<dbReference type="AlphaFoldDB" id="A0A8C8D787"/>
<evidence type="ECO:0000313" key="8">
    <source>
        <dbReference type="Proteomes" id="UP000694402"/>
    </source>
</evidence>
<dbReference type="Proteomes" id="UP000694402">
    <property type="component" value="Unassembled WGS sequence"/>
</dbReference>
<evidence type="ECO:0000256" key="6">
    <source>
        <dbReference type="SAM" id="Phobius"/>
    </source>
</evidence>
<keyword evidence="6" id="KW-0812">Transmembrane</keyword>
<dbReference type="GO" id="GO:0097539">
    <property type="term" value="C:ciliary transition fiber"/>
    <property type="evidence" value="ECO:0007669"/>
    <property type="project" value="TreeGrafter"/>
</dbReference>
<keyword evidence="2" id="KW-0963">Cytoplasm</keyword>
<dbReference type="GO" id="GO:0005814">
    <property type="term" value="C:centriole"/>
    <property type="evidence" value="ECO:0007669"/>
    <property type="project" value="TreeGrafter"/>
</dbReference>
<accession>A0A8C8D787</accession>
<feature type="transmembrane region" description="Helical" evidence="6">
    <location>
        <begin position="43"/>
        <end position="66"/>
    </location>
</feature>
<evidence type="ECO:0000256" key="1">
    <source>
        <dbReference type="ARBA" id="ARBA00004300"/>
    </source>
</evidence>
<evidence type="ECO:0000256" key="2">
    <source>
        <dbReference type="ARBA" id="ARBA00022490"/>
    </source>
</evidence>
<feature type="coiled-coil region" evidence="5">
    <location>
        <begin position="149"/>
        <end position="222"/>
    </location>
</feature>
<dbReference type="Ensembl" id="ENSOTST00005024661.2">
    <property type="protein sequence ID" value="ENSOTSP00005022778.2"/>
    <property type="gene ID" value="ENSOTSG00005010842.2"/>
</dbReference>
<dbReference type="PANTHER" id="PTHR23170:SF2">
    <property type="entry name" value="CENTROSOMAL PROTEIN OF 83 KDA"/>
    <property type="match status" value="1"/>
</dbReference>
<dbReference type="GeneTree" id="ENSGT00940000154003"/>
<dbReference type="PANTHER" id="PTHR23170">
    <property type="entry name" value="NY-REN-58 ANTIGEN"/>
    <property type="match status" value="1"/>
</dbReference>
<name>A0A8C8D787_ONCTS</name>
<dbReference type="GO" id="GO:0005794">
    <property type="term" value="C:Golgi apparatus"/>
    <property type="evidence" value="ECO:0007669"/>
    <property type="project" value="TreeGrafter"/>
</dbReference>
<evidence type="ECO:0000256" key="5">
    <source>
        <dbReference type="SAM" id="Coils"/>
    </source>
</evidence>
<feature type="coiled-coil region" evidence="5">
    <location>
        <begin position="377"/>
        <end position="470"/>
    </location>
</feature>
<dbReference type="InterPro" id="IPR052116">
    <property type="entry name" value="Centro_Cilium_Assembly"/>
</dbReference>
<evidence type="ECO:0000256" key="4">
    <source>
        <dbReference type="ARBA" id="ARBA00023212"/>
    </source>
</evidence>